<evidence type="ECO:0000256" key="3">
    <source>
        <dbReference type="ARBA" id="ARBA00022723"/>
    </source>
</evidence>
<gene>
    <name evidence="9" type="ORF">ACFSAH_11440</name>
</gene>
<evidence type="ECO:0000256" key="6">
    <source>
        <dbReference type="PROSITE-ProRule" id="PRU00433"/>
    </source>
</evidence>
<dbReference type="RefSeq" id="WP_379662872.1">
    <property type="nucleotide sequence ID" value="NZ_JBHUDG010000017.1"/>
</dbReference>
<dbReference type="Gene3D" id="1.10.760.10">
    <property type="entry name" value="Cytochrome c-like domain"/>
    <property type="match status" value="1"/>
</dbReference>
<feature type="signal peptide" evidence="7">
    <location>
        <begin position="1"/>
        <end position="17"/>
    </location>
</feature>
<keyword evidence="7" id="KW-0732">Signal</keyword>
<dbReference type="InterPro" id="IPR009056">
    <property type="entry name" value="Cyt_c-like_dom"/>
</dbReference>
<evidence type="ECO:0000256" key="2">
    <source>
        <dbReference type="ARBA" id="ARBA00022617"/>
    </source>
</evidence>
<comment type="caution">
    <text evidence="9">The sequence shown here is derived from an EMBL/GenBank/DDBJ whole genome shotgun (WGS) entry which is preliminary data.</text>
</comment>
<protein>
    <submittedName>
        <fullName evidence="9">C-type cytochrome</fullName>
    </submittedName>
</protein>
<keyword evidence="5 6" id="KW-0408">Iron</keyword>
<keyword evidence="10" id="KW-1185">Reference proteome</keyword>
<accession>A0ABW4ICM2</accession>
<sequence length="127" mass="13835">MKKNIWALSLVAVFAVACGGNQNNQTQADSTTQDVTTKQTAEEPLGKQLMSKTDCSACHTEKSKIVGPSYVQVAEKYENTEANITMLADKVIKGGVGVWGEVPMTPHPQLSEADAKEMIKYIFTLKK</sequence>
<evidence type="ECO:0000256" key="5">
    <source>
        <dbReference type="ARBA" id="ARBA00023004"/>
    </source>
</evidence>
<keyword evidence="3 6" id="KW-0479">Metal-binding</keyword>
<evidence type="ECO:0000313" key="9">
    <source>
        <dbReference type="EMBL" id="MFD1630495.1"/>
    </source>
</evidence>
<dbReference type="Proteomes" id="UP001597118">
    <property type="component" value="Unassembled WGS sequence"/>
</dbReference>
<dbReference type="InterPro" id="IPR002324">
    <property type="entry name" value="Cyt_c_ID"/>
</dbReference>
<evidence type="ECO:0000256" key="1">
    <source>
        <dbReference type="ARBA" id="ARBA00022448"/>
    </source>
</evidence>
<proteinExistence type="predicted"/>
<keyword evidence="2 6" id="KW-0349">Heme</keyword>
<organism evidence="9 10">
    <name type="scientific">Pseudopedobacter beijingensis</name>
    <dbReference type="NCBI Taxonomy" id="1207056"/>
    <lineage>
        <taxon>Bacteria</taxon>
        <taxon>Pseudomonadati</taxon>
        <taxon>Bacteroidota</taxon>
        <taxon>Sphingobacteriia</taxon>
        <taxon>Sphingobacteriales</taxon>
        <taxon>Sphingobacteriaceae</taxon>
        <taxon>Pseudopedobacter</taxon>
    </lineage>
</organism>
<name>A0ABW4ICM2_9SPHI</name>
<dbReference type="PROSITE" id="PS51007">
    <property type="entry name" value="CYTC"/>
    <property type="match status" value="1"/>
</dbReference>
<keyword evidence="1" id="KW-0813">Transport</keyword>
<reference evidence="10" key="1">
    <citation type="journal article" date="2019" name="Int. J. Syst. Evol. Microbiol.">
        <title>The Global Catalogue of Microorganisms (GCM) 10K type strain sequencing project: providing services to taxonomists for standard genome sequencing and annotation.</title>
        <authorList>
            <consortium name="The Broad Institute Genomics Platform"/>
            <consortium name="The Broad Institute Genome Sequencing Center for Infectious Disease"/>
            <person name="Wu L."/>
            <person name="Ma J."/>
        </authorList>
    </citation>
    <scope>NUCLEOTIDE SEQUENCE [LARGE SCALE GENOMIC DNA]</scope>
    <source>
        <strain evidence="10">CCUG 53762</strain>
    </source>
</reference>
<dbReference type="PROSITE" id="PS51257">
    <property type="entry name" value="PROKAR_LIPOPROTEIN"/>
    <property type="match status" value="1"/>
</dbReference>
<dbReference type="SUPFAM" id="SSF46626">
    <property type="entry name" value="Cytochrome c"/>
    <property type="match status" value="1"/>
</dbReference>
<dbReference type="EMBL" id="JBHUDG010000017">
    <property type="protein sequence ID" value="MFD1630495.1"/>
    <property type="molecule type" value="Genomic_DNA"/>
</dbReference>
<keyword evidence="4" id="KW-0249">Electron transport</keyword>
<evidence type="ECO:0000313" key="10">
    <source>
        <dbReference type="Proteomes" id="UP001597118"/>
    </source>
</evidence>
<feature type="domain" description="Cytochrome c" evidence="8">
    <location>
        <begin position="41"/>
        <end position="126"/>
    </location>
</feature>
<dbReference type="Pfam" id="PF00034">
    <property type="entry name" value="Cytochrom_C"/>
    <property type="match status" value="1"/>
</dbReference>
<dbReference type="InterPro" id="IPR036909">
    <property type="entry name" value="Cyt_c-like_dom_sf"/>
</dbReference>
<evidence type="ECO:0000259" key="8">
    <source>
        <dbReference type="PROSITE" id="PS51007"/>
    </source>
</evidence>
<feature type="chain" id="PRO_5047030347" evidence="7">
    <location>
        <begin position="18"/>
        <end position="127"/>
    </location>
</feature>
<evidence type="ECO:0000256" key="7">
    <source>
        <dbReference type="SAM" id="SignalP"/>
    </source>
</evidence>
<evidence type="ECO:0000256" key="4">
    <source>
        <dbReference type="ARBA" id="ARBA00022982"/>
    </source>
</evidence>
<dbReference type="PRINTS" id="PR00606">
    <property type="entry name" value="CYTCHROMECID"/>
</dbReference>